<dbReference type="InterPro" id="IPR012093">
    <property type="entry name" value="Pirin"/>
</dbReference>
<name>A0ABW3VNX1_9PSEU</name>
<protein>
    <submittedName>
        <fullName evidence="5">Pirin family protein</fullName>
    </submittedName>
</protein>
<dbReference type="CDD" id="cd02909">
    <property type="entry name" value="cupin_pirin_N"/>
    <property type="match status" value="1"/>
</dbReference>
<dbReference type="InterPro" id="IPR008778">
    <property type="entry name" value="Pirin_C_dom"/>
</dbReference>
<dbReference type="Pfam" id="PF02678">
    <property type="entry name" value="Pirin"/>
    <property type="match status" value="1"/>
</dbReference>
<reference evidence="6" key="1">
    <citation type="journal article" date="2019" name="Int. J. Syst. Evol. Microbiol.">
        <title>The Global Catalogue of Microorganisms (GCM) 10K type strain sequencing project: providing services to taxonomists for standard genome sequencing and annotation.</title>
        <authorList>
            <consortium name="The Broad Institute Genomics Platform"/>
            <consortium name="The Broad Institute Genome Sequencing Center for Infectious Disease"/>
            <person name="Wu L."/>
            <person name="Ma J."/>
        </authorList>
    </citation>
    <scope>NUCLEOTIDE SEQUENCE [LARGE SCALE GENOMIC DNA]</scope>
    <source>
        <strain evidence="6">CCUG 49018</strain>
    </source>
</reference>
<comment type="similarity">
    <text evidence="1 2">Belongs to the pirin family.</text>
</comment>
<dbReference type="PIRSF" id="PIRSF006232">
    <property type="entry name" value="Pirin"/>
    <property type="match status" value="1"/>
</dbReference>
<evidence type="ECO:0000313" key="6">
    <source>
        <dbReference type="Proteomes" id="UP001597182"/>
    </source>
</evidence>
<gene>
    <name evidence="5" type="ORF">ACFQ34_26750</name>
</gene>
<dbReference type="EMBL" id="JBHTMB010000248">
    <property type="protein sequence ID" value="MFD1236904.1"/>
    <property type="molecule type" value="Genomic_DNA"/>
</dbReference>
<dbReference type="Gene3D" id="2.60.120.10">
    <property type="entry name" value="Jelly Rolls"/>
    <property type="match status" value="1"/>
</dbReference>
<proteinExistence type="inferred from homology"/>
<feature type="domain" description="Pirin C-terminal" evidence="4">
    <location>
        <begin position="191"/>
        <end position="286"/>
    </location>
</feature>
<evidence type="ECO:0000259" key="3">
    <source>
        <dbReference type="Pfam" id="PF02678"/>
    </source>
</evidence>
<sequence>MSDTSTRPVVEICGGEAGAEPVRELLPARTVELGGSTRVRRLLPTLGRRMVGAWCFVDHYGPDDVAAAPGMQVPPHPHIGLQTVSWLLEGTVHHRDSLGSDRLIEPGELALMTAGRGIAHAEQSPDPHAPVLHGAQLWVALPDGARAGDPRFEFHADLPVVTGRGLRATVLLGELAEAVSPGRVHTPLVGVDVELDAGADVVLPLEPDFEHAVLTVSGAPDVDGVLEPGSLCYLGCGRSQLRLRAGSGSRLLLLGGVPFGEEIVMWWNFVGRSGDEVRAAREAWQAEIGGTGPARYGAVTGYDGAPLAAPAMPPVPLRPRGRTR</sequence>
<evidence type="ECO:0000256" key="1">
    <source>
        <dbReference type="ARBA" id="ARBA00008416"/>
    </source>
</evidence>
<dbReference type="InterPro" id="IPR011051">
    <property type="entry name" value="RmlC_Cupin_sf"/>
</dbReference>
<feature type="domain" description="Pirin N-terminal" evidence="3">
    <location>
        <begin position="38"/>
        <end position="139"/>
    </location>
</feature>
<keyword evidence="6" id="KW-1185">Reference proteome</keyword>
<dbReference type="Pfam" id="PF05726">
    <property type="entry name" value="Pirin_C"/>
    <property type="match status" value="1"/>
</dbReference>
<evidence type="ECO:0000313" key="5">
    <source>
        <dbReference type="EMBL" id="MFD1236904.1"/>
    </source>
</evidence>
<evidence type="ECO:0000256" key="2">
    <source>
        <dbReference type="RuleBase" id="RU003457"/>
    </source>
</evidence>
<accession>A0ABW3VNX1</accession>
<dbReference type="SUPFAM" id="SSF51182">
    <property type="entry name" value="RmlC-like cupins"/>
    <property type="match status" value="1"/>
</dbReference>
<comment type="caution">
    <text evidence="5">The sequence shown here is derived from an EMBL/GenBank/DDBJ whole genome shotgun (WGS) entry which is preliminary data.</text>
</comment>
<evidence type="ECO:0000259" key="4">
    <source>
        <dbReference type="Pfam" id="PF05726"/>
    </source>
</evidence>
<organism evidence="5 6">
    <name type="scientific">Pseudonocardia benzenivorans</name>
    <dbReference type="NCBI Taxonomy" id="228005"/>
    <lineage>
        <taxon>Bacteria</taxon>
        <taxon>Bacillati</taxon>
        <taxon>Actinomycetota</taxon>
        <taxon>Actinomycetes</taxon>
        <taxon>Pseudonocardiales</taxon>
        <taxon>Pseudonocardiaceae</taxon>
        <taxon>Pseudonocardia</taxon>
    </lineage>
</organism>
<dbReference type="PANTHER" id="PTHR13903:SF8">
    <property type="entry name" value="PIRIN"/>
    <property type="match status" value="1"/>
</dbReference>
<dbReference type="InterPro" id="IPR014710">
    <property type="entry name" value="RmlC-like_jellyroll"/>
</dbReference>
<dbReference type="RefSeq" id="WP_346091872.1">
    <property type="nucleotide sequence ID" value="NZ_BAABKS010000042.1"/>
</dbReference>
<dbReference type="Proteomes" id="UP001597182">
    <property type="component" value="Unassembled WGS sequence"/>
</dbReference>
<dbReference type="CDD" id="cd02247">
    <property type="entry name" value="cupin_pirin_C"/>
    <property type="match status" value="1"/>
</dbReference>
<dbReference type="InterPro" id="IPR003829">
    <property type="entry name" value="Pirin_N_dom"/>
</dbReference>
<dbReference type="PANTHER" id="PTHR13903">
    <property type="entry name" value="PIRIN-RELATED"/>
    <property type="match status" value="1"/>
</dbReference>